<keyword evidence="2" id="KW-0732">Signal</keyword>
<feature type="signal peptide" evidence="2">
    <location>
        <begin position="1"/>
        <end position="18"/>
    </location>
</feature>
<accession>A0A7S4UZN9</accession>
<evidence type="ECO:0000313" key="3">
    <source>
        <dbReference type="EMBL" id="CAE4568073.1"/>
    </source>
</evidence>
<dbReference type="Gene3D" id="3.40.30.10">
    <property type="entry name" value="Glutaredoxin"/>
    <property type="match status" value="1"/>
</dbReference>
<organism evidence="3">
    <name type="scientific">Alexandrium monilatum</name>
    <dbReference type="NCBI Taxonomy" id="311494"/>
    <lineage>
        <taxon>Eukaryota</taxon>
        <taxon>Sar</taxon>
        <taxon>Alveolata</taxon>
        <taxon>Dinophyceae</taxon>
        <taxon>Gonyaulacales</taxon>
        <taxon>Pyrocystaceae</taxon>
        <taxon>Alexandrium</taxon>
    </lineage>
</organism>
<feature type="chain" id="PRO_5031042141" evidence="2">
    <location>
        <begin position="19"/>
        <end position="176"/>
    </location>
</feature>
<evidence type="ECO:0000256" key="1">
    <source>
        <dbReference type="SAM" id="MobiDB-lite"/>
    </source>
</evidence>
<dbReference type="EMBL" id="HBNR01011919">
    <property type="protein sequence ID" value="CAE4568073.1"/>
    <property type="molecule type" value="Transcribed_RNA"/>
</dbReference>
<protein>
    <submittedName>
        <fullName evidence="3">Uncharacterized protein</fullName>
    </submittedName>
</protein>
<gene>
    <name evidence="3" type="ORF">AMON00008_LOCUS7692</name>
</gene>
<proteinExistence type="predicted"/>
<reference evidence="3" key="1">
    <citation type="submission" date="2021-01" db="EMBL/GenBank/DDBJ databases">
        <authorList>
            <person name="Corre E."/>
            <person name="Pelletier E."/>
            <person name="Niang G."/>
            <person name="Scheremetjew M."/>
            <person name="Finn R."/>
            <person name="Kale V."/>
            <person name="Holt S."/>
            <person name="Cochrane G."/>
            <person name="Meng A."/>
            <person name="Brown T."/>
            <person name="Cohen L."/>
        </authorList>
    </citation>
    <scope>NUCLEOTIDE SEQUENCE</scope>
    <source>
        <strain evidence="3">CCMP3105</strain>
    </source>
</reference>
<evidence type="ECO:0000256" key="2">
    <source>
        <dbReference type="SAM" id="SignalP"/>
    </source>
</evidence>
<feature type="compositionally biased region" description="Low complexity" evidence="1">
    <location>
        <begin position="123"/>
        <end position="137"/>
    </location>
</feature>
<dbReference type="AlphaFoldDB" id="A0A7S4UZN9"/>
<feature type="compositionally biased region" description="Basic residues" evidence="1">
    <location>
        <begin position="138"/>
        <end position="147"/>
    </location>
</feature>
<feature type="region of interest" description="Disordered" evidence="1">
    <location>
        <begin position="123"/>
        <end position="151"/>
    </location>
</feature>
<sequence>MNNNWILSIAWVLGRAGGLRRLAAAGRRAAGRGGATRTSAAMRFRDELGLQLPICVDGIENRFDDAYAAWPERFYALLGDKVAWTAQPKKAALRPLEISVWIKVYLVLRSAFSAGAAAARGSARAAKSTTQPAAKAKATTRPRVRRPPRGEGMDIEVFHQARELVQDMLAEDLEFD</sequence>
<name>A0A7S4UZN9_9DINO</name>